<dbReference type="InterPro" id="IPR050261">
    <property type="entry name" value="FrsA_esterase"/>
</dbReference>
<dbReference type="PANTHER" id="PTHR22946:SF12">
    <property type="entry name" value="CONIDIAL PIGMENT BIOSYNTHESIS PROTEIN AYG1 (AFU_ORTHOLOGUE AFUA_2G17550)"/>
    <property type="match status" value="1"/>
</dbReference>
<dbReference type="AlphaFoldDB" id="A0A918U9A5"/>
<evidence type="ECO:0000313" key="2">
    <source>
        <dbReference type="EMBL" id="GGY11293.1"/>
    </source>
</evidence>
<dbReference type="Pfam" id="PF06500">
    <property type="entry name" value="FrsA-like"/>
    <property type="match status" value="1"/>
</dbReference>
<evidence type="ECO:0000256" key="1">
    <source>
        <dbReference type="ARBA" id="ARBA00022801"/>
    </source>
</evidence>
<dbReference type="Proteomes" id="UP000645257">
    <property type="component" value="Unassembled WGS sequence"/>
</dbReference>
<proteinExistence type="predicted"/>
<accession>A0A918U9A5</accession>
<dbReference type="RefSeq" id="WP_189532426.1">
    <property type="nucleotide sequence ID" value="NZ_BMYX01000005.1"/>
</dbReference>
<comment type="caution">
    <text evidence="2">The sequence shown here is derived from an EMBL/GenBank/DDBJ whole genome shotgun (WGS) entry which is preliminary data.</text>
</comment>
<protein>
    <recommendedName>
        <fullName evidence="4">Alpha/beta hydrolase family protein DUF1100</fullName>
    </recommendedName>
</protein>
<keyword evidence="3" id="KW-1185">Reference proteome</keyword>
<dbReference type="PANTHER" id="PTHR22946">
    <property type="entry name" value="DIENELACTONE HYDROLASE DOMAIN-CONTAINING PROTEIN-RELATED"/>
    <property type="match status" value="1"/>
</dbReference>
<reference evidence="2" key="1">
    <citation type="journal article" date="2014" name="Int. J. Syst. Evol. Microbiol.">
        <title>Complete genome sequence of Corynebacterium casei LMG S-19264T (=DSM 44701T), isolated from a smear-ripened cheese.</title>
        <authorList>
            <consortium name="US DOE Joint Genome Institute (JGI-PGF)"/>
            <person name="Walter F."/>
            <person name="Albersmeier A."/>
            <person name="Kalinowski J."/>
            <person name="Ruckert C."/>
        </authorList>
    </citation>
    <scope>NUCLEOTIDE SEQUENCE</scope>
    <source>
        <strain evidence="2">KCTC 32182</strain>
    </source>
</reference>
<dbReference type="EMBL" id="BMYX01000005">
    <property type="protein sequence ID" value="GGY11293.1"/>
    <property type="molecule type" value="Genomic_DNA"/>
</dbReference>
<reference evidence="2" key="2">
    <citation type="submission" date="2020-09" db="EMBL/GenBank/DDBJ databases">
        <authorList>
            <person name="Sun Q."/>
            <person name="Kim S."/>
        </authorList>
    </citation>
    <scope>NUCLEOTIDE SEQUENCE</scope>
    <source>
        <strain evidence="2">KCTC 32182</strain>
    </source>
</reference>
<keyword evidence="1" id="KW-0378">Hydrolase</keyword>
<evidence type="ECO:0008006" key="4">
    <source>
        <dbReference type="Google" id="ProtNLM"/>
    </source>
</evidence>
<dbReference type="GO" id="GO:0016787">
    <property type="term" value="F:hydrolase activity"/>
    <property type="evidence" value="ECO:0007669"/>
    <property type="project" value="UniProtKB-KW"/>
</dbReference>
<dbReference type="InterPro" id="IPR029058">
    <property type="entry name" value="AB_hydrolase_fold"/>
</dbReference>
<dbReference type="Gene3D" id="3.40.50.1820">
    <property type="entry name" value="alpha/beta hydrolase"/>
    <property type="match status" value="1"/>
</dbReference>
<sequence length="362" mass="40934">MSTIHPDTFAQLHYFFPRMMFGGTEWGEIVHVCRDIDPVVQTDPPRFWTQWFEAWKHRGDTWMAESRDQSPDEAARTRLQAAAAYHWAEFMFFQDTDRKEQCRREVAEAFRLAAPALPTASEPVRITFGPHTLPGYLFHARAEGPAPTVVLINGLDSAKEVELYQFARYFLRQGISCLIFDGPGQGELLGKSAMHCPFEAVMDEVLAVLKSHRRVDPNRLGVFGVSFGGLLALRCLAAHADAFRAAINLSGAFDVRNYREINPRVRHDFRYVFKAGGDDEMAALAERQLTVSDLPAPRGQILCIHGGNDMVFPADNCQRIAAWAGPDKTGTMLYPDEAHVCQNYFFDFMPKAAKWMRARLET</sequence>
<evidence type="ECO:0000313" key="3">
    <source>
        <dbReference type="Proteomes" id="UP000645257"/>
    </source>
</evidence>
<dbReference type="SUPFAM" id="SSF53474">
    <property type="entry name" value="alpha/beta-Hydrolases"/>
    <property type="match status" value="1"/>
</dbReference>
<gene>
    <name evidence="2" type="ORF">GCM10011289_12770</name>
</gene>
<name>A0A918U9A5_9NEIS</name>
<dbReference type="InterPro" id="IPR010520">
    <property type="entry name" value="FrsA-like"/>
</dbReference>
<organism evidence="2 3">
    <name type="scientific">Paludibacterium paludis</name>
    <dbReference type="NCBI Taxonomy" id="1225769"/>
    <lineage>
        <taxon>Bacteria</taxon>
        <taxon>Pseudomonadati</taxon>
        <taxon>Pseudomonadota</taxon>
        <taxon>Betaproteobacteria</taxon>
        <taxon>Neisseriales</taxon>
        <taxon>Chromobacteriaceae</taxon>
        <taxon>Paludibacterium</taxon>
    </lineage>
</organism>